<accession>A0A317CL89</accession>
<dbReference type="NCBIfam" id="TIGR00436">
    <property type="entry name" value="era"/>
    <property type="match status" value="1"/>
</dbReference>
<feature type="binding site" evidence="6">
    <location>
        <begin position="59"/>
        <end position="63"/>
    </location>
    <ligand>
        <name>GTP</name>
        <dbReference type="ChEBI" id="CHEBI:37565"/>
    </ligand>
</feature>
<reference evidence="11 12" key="1">
    <citation type="submission" date="2018-05" db="EMBL/GenBank/DDBJ databases">
        <title>Leucothrix arctica sp. nov., isolated from Arctic seawater.</title>
        <authorList>
            <person name="Choi A."/>
            <person name="Baek K."/>
        </authorList>
    </citation>
    <scope>NUCLEOTIDE SEQUENCE [LARGE SCALE GENOMIC DNA]</scope>
    <source>
        <strain evidence="11 12">IMCC9719</strain>
    </source>
</reference>
<dbReference type="PANTHER" id="PTHR42698:SF1">
    <property type="entry name" value="GTPASE ERA, MITOCHONDRIAL"/>
    <property type="match status" value="1"/>
</dbReference>
<dbReference type="SUPFAM" id="SSF54814">
    <property type="entry name" value="Prokaryotic type KH domain (KH-domain type II)"/>
    <property type="match status" value="1"/>
</dbReference>
<dbReference type="GO" id="GO:0005525">
    <property type="term" value="F:GTP binding"/>
    <property type="evidence" value="ECO:0007669"/>
    <property type="project" value="UniProtKB-UniRule"/>
</dbReference>
<keyword evidence="6" id="KW-0472">Membrane</keyword>
<evidence type="ECO:0000313" key="12">
    <source>
        <dbReference type="Proteomes" id="UP000245506"/>
    </source>
</evidence>
<sequence length="297" mass="33962">MNKRCGSVSIIGRPNVGKSTLLNLLVGYKISAIANKPQTTRTNIRGIVTKDNYQLIFTDTPGIHQQAKNLLNMTLNSEAVAALESVDAVVMIVEALKWTDEDELALKRLKHIKVPVFLLVNKVDRVQQKERLFPYLEKVAAKYDFKEIIPASATSEINIDRLLEVLVEAVPEGEWSYDEDSITDQPVRSICAELIREQLVLNLHQELPYFTAVNIERYEETDRHVEIDAVLWVARESQKGIIIGKKGETLKRIGTDARRSIEEFVDKKVVLKQWVKLEEDWHNNPRHLQELGIMSNR</sequence>
<protein>
    <recommendedName>
        <fullName evidence="2 6">GTPase Era</fullName>
    </recommendedName>
</protein>
<feature type="domain" description="KH type-2" evidence="9">
    <location>
        <begin position="195"/>
        <end position="279"/>
    </location>
</feature>
<keyword evidence="4 6" id="KW-0694">RNA-binding</keyword>
<evidence type="ECO:0000256" key="6">
    <source>
        <dbReference type="HAMAP-Rule" id="MF_00367"/>
    </source>
</evidence>
<comment type="caution">
    <text evidence="11">The sequence shown here is derived from an EMBL/GenBank/DDBJ whole genome shotgun (WGS) entry which is preliminary data.</text>
</comment>
<comment type="similarity">
    <text evidence="1 6 7 8">Belongs to the TRAFAC class TrmE-Era-EngA-EngB-Septin-like GTPase superfamily. Era GTPase family.</text>
</comment>
<feature type="region of interest" description="G3" evidence="7">
    <location>
        <begin position="59"/>
        <end position="62"/>
    </location>
</feature>
<dbReference type="CDD" id="cd22534">
    <property type="entry name" value="KH-II_Era"/>
    <property type="match status" value="1"/>
</dbReference>
<dbReference type="OrthoDB" id="9805918at2"/>
<keyword evidence="12" id="KW-1185">Reference proteome</keyword>
<gene>
    <name evidence="6" type="primary">era</name>
    <name evidence="11" type="ORF">DKT75_01995</name>
</gene>
<name>A0A317CL89_9GAMM</name>
<dbReference type="InterPro" id="IPR005225">
    <property type="entry name" value="Small_GTP-bd"/>
</dbReference>
<dbReference type="AlphaFoldDB" id="A0A317CL89"/>
<proteinExistence type="inferred from homology"/>
<feature type="binding site" evidence="6">
    <location>
        <begin position="121"/>
        <end position="124"/>
    </location>
    <ligand>
        <name>GTP</name>
        <dbReference type="ChEBI" id="CHEBI:37565"/>
    </ligand>
</feature>
<dbReference type="GO" id="GO:0003924">
    <property type="term" value="F:GTPase activity"/>
    <property type="evidence" value="ECO:0007669"/>
    <property type="project" value="UniProtKB-UniRule"/>
</dbReference>
<feature type="region of interest" description="G1" evidence="7">
    <location>
        <begin position="12"/>
        <end position="19"/>
    </location>
</feature>
<dbReference type="NCBIfam" id="NF000908">
    <property type="entry name" value="PRK00089.1"/>
    <property type="match status" value="1"/>
</dbReference>
<comment type="subcellular location">
    <subcellularLocation>
        <location evidence="6">Cytoplasm</location>
    </subcellularLocation>
    <subcellularLocation>
        <location evidence="6">Cell membrane</location>
        <topology evidence="6">Peripheral membrane protein</topology>
    </subcellularLocation>
</comment>
<keyword evidence="6" id="KW-0963">Cytoplasm</keyword>
<dbReference type="InterPro" id="IPR009019">
    <property type="entry name" value="KH_sf_prok-type"/>
</dbReference>
<keyword evidence="6" id="KW-0690">Ribosome biogenesis</keyword>
<dbReference type="EMBL" id="QGKL01000009">
    <property type="protein sequence ID" value="PWQ98957.1"/>
    <property type="molecule type" value="Genomic_DNA"/>
</dbReference>
<keyword evidence="6" id="KW-1003">Cell membrane</keyword>
<evidence type="ECO:0000256" key="5">
    <source>
        <dbReference type="ARBA" id="ARBA00023134"/>
    </source>
</evidence>
<dbReference type="PROSITE" id="PS51713">
    <property type="entry name" value="G_ERA"/>
    <property type="match status" value="1"/>
</dbReference>
<dbReference type="InterPro" id="IPR015946">
    <property type="entry name" value="KH_dom-like_a/b"/>
</dbReference>
<feature type="region of interest" description="G5" evidence="7">
    <location>
        <begin position="151"/>
        <end position="153"/>
    </location>
</feature>
<feature type="region of interest" description="G4" evidence="7">
    <location>
        <begin position="121"/>
        <end position="124"/>
    </location>
</feature>
<dbReference type="GO" id="GO:0070181">
    <property type="term" value="F:small ribosomal subunit rRNA binding"/>
    <property type="evidence" value="ECO:0007669"/>
    <property type="project" value="UniProtKB-UniRule"/>
</dbReference>
<dbReference type="GO" id="GO:0043024">
    <property type="term" value="F:ribosomal small subunit binding"/>
    <property type="evidence" value="ECO:0007669"/>
    <property type="project" value="TreeGrafter"/>
</dbReference>
<comment type="function">
    <text evidence="6">An essential GTPase that binds both GDP and GTP, with rapid nucleotide exchange. Plays a role in 16S rRNA processing and 30S ribosomal subunit biogenesis and possibly also in cell cycle regulation and energy metabolism.</text>
</comment>
<organism evidence="11 12">
    <name type="scientific">Leucothrix arctica</name>
    <dbReference type="NCBI Taxonomy" id="1481894"/>
    <lineage>
        <taxon>Bacteria</taxon>
        <taxon>Pseudomonadati</taxon>
        <taxon>Pseudomonadota</taxon>
        <taxon>Gammaproteobacteria</taxon>
        <taxon>Thiotrichales</taxon>
        <taxon>Thiotrichaceae</taxon>
        <taxon>Leucothrix</taxon>
    </lineage>
</organism>
<dbReference type="Gene3D" id="3.40.50.300">
    <property type="entry name" value="P-loop containing nucleotide triphosphate hydrolases"/>
    <property type="match status" value="1"/>
</dbReference>
<evidence type="ECO:0000256" key="7">
    <source>
        <dbReference type="PROSITE-ProRule" id="PRU01050"/>
    </source>
</evidence>
<dbReference type="PROSITE" id="PS50823">
    <property type="entry name" value="KH_TYPE_2"/>
    <property type="match status" value="1"/>
</dbReference>
<dbReference type="InterPro" id="IPR027417">
    <property type="entry name" value="P-loop_NTPase"/>
</dbReference>
<evidence type="ECO:0000256" key="3">
    <source>
        <dbReference type="ARBA" id="ARBA00022741"/>
    </source>
</evidence>
<comment type="subunit">
    <text evidence="6">Monomer.</text>
</comment>
<keyword evidence="6" id="KW-0699">rRNA-binding</keyword>
<dbReference type="GO" id="GO:0000028">
    <property type="term" value="P:ribosomal small subunit assembly"/>
    <property type="evidence" value="ECO:0007669"/>
    <property type="project" value="TreeGrafter"/>
</dbReference>
<keyword evidence="5 6" id="KW-0342">GTP-binding</keyword>
<dbReference type="PRINTS" id="PR00326">
    <property type="entry name" value="GTP1OBG"/>
</dbReference>
<dbReference type="InterPro" id="IPR006073">
    <property type="entry name" value="GTP-bd"/>
</dbReference>
<dbReference type="Pfam" id="PF01926">
    <property type="entry name" value="MMR_HSR1"/>
    <property type="match status" value="1"/>
</dbReference>
<dbReference type="Pfam" id="PF07650">
    <property type="entry name" value="KH_2"/>
    <property type="match status" value="1"/>
</dbReference>
<dbReference type="GO" id="GO:0005886">
    <property type="term" value="C:plasma membrane"/>
    <property type="evidence" value="ECO:0007669"/>
    <property type="project" value="UniProtKB-SubCell"/>
</dbReference>
<feature type="region of interest" description="G2" evidence="7">
    <location>
        <begin position="38"/>
        <end position="42"/>
    </location>
</feature>
<dbReference type="SUPFAM" id="SSF52540">
    <property type="entry name" value="P-loop containing nucleoside triphosphate hydrolases"/>
    <property type="match status" value="1"/>
</dbReference>
<evidence type="ECO:0000313" key="11">
    <source>
        <dbReference type="EMBL" id="PWQ98957.1"/>
    </source>
</evidence>
<evidence type="ECO:0000256" key="1">
    <source>
        <dbReference type="ARBA" id="ARBA00007921"/>
    </source>
</evidence>
<dbReference type="Proteomes" id="UP000245506">
    <property type="component" value="Unassembled WGS sequence"/>
</dbReference>
<keyword evidence="3 6" id="KW-0547">Nucleotide-binding</keyword>
<dbReference type="Gene3D" id="3.30.300.20">
    <property type="match status" value="1"/>
</dbReference>
<evidence type="ECO:0000259" key="9">
    <source>
        <dbReference type="PROSITE" id="PS50823"/>
    </source>
</evidence>
<feature type="domain" description="Era-type G" evidence="10">
    <location>
        <begin position="4"/>
        <end position="172"/>
    </location>
</feature>
<evidence type="ECO:0000256" key="2">
    <source>
        <dbReference type="ARBA" id="ARBA00020484"/>
    </source>
</evidence>
<evidence type="ECO:0000256" key="4">
    <source>
        <dbReference type="ARBA" id="ARBA00022884"/>
    </source>
</evidence>
<dbReference type="InterPro" id="IPR005662">
    <property type="entry name" value="GTPase_Era-like"/>
</dbReference>
<dbReference type="PANTHER" id="PTHR42698">
    <property type="entry name" value="GTPASE ERA"/>
    <property type="match status" value="1"/>
</dbReference>
<dbReference type="InterPro" id="IPR004044">
    <property type="entry name" value="KH_dom_type_2"/>
</dbReference>
<dbReference type="NCBIfam" id="TIGR00231">
    <property type="entry name" value="small_GTP"/>
    <property type="match status" value="1"/>
</dbReference>
<feature type="binding site" evidence="6">
    <location>
        <begin position="12"/>
        <end position="19"/>
    </location>
    <ligand>
        <name>GTP</name>
        <dbReference type="ChEBI" id="CHEBI:37565"/>
    </ligand>
</feature>
<dbReference type="InterPro" id="IPR030388">
    <property type="entry name" value="G_ERA_dom"/>
</dbReference>
<evidence type="ECO:0000259" key="10">
    <source>
        <dbReference type="PROSITE" id="PS51713"/>
    </source>
</evidence>
<dbReference type="CDD" id="cd04163">
    <property type="entry name" value="Era"/>
    <property type="match status" value="1"/>
</dbReference>
<evidence type="ECO:0000256" key="8">
    <source>
        <dbReference type="RuleBase" id="RU003761"/>
    </source>
</evidence>
<dbReference type="HAMAP" id="MF_00367">
    <property type="entry name" value="GTPase_Era"/>
    <property type="match status" value="1"/>
</dbReference>
<dbReference type="GO" id="GO:0005829">
    <property type="term" value="C:cytosol"/>
    <property type="evidence" value="ECO:0007669"/>
    <property type="project" value="TreeGrafter"/>
</dbReference>
<dbReference type="RefSeq" id="WP_109821763.1">
    <property type="nucleotide sequence ID" value="NZ_QGKL01000009.1"/>
</dbReference>